<dbReference type="EMBL" id="CZQA01000010">
    <property type="protein sequence ID" value="CUS37903.1"/>
    <property type="molecule type" value="Genomic_DNA"/>
</dbReference>
<dbReference type="AlphaFoldDB" id="A0A0S4LKW4"/>
<protein>
    <submittedName>
        <fullName evidence="1">Uncharacterized protein</fullName>
    </submittedName>
</protein>
<organism evidence="1 2">
    <name type="scientific">Candidatus Nitrospira nitrosa</name>
    <dbReference type="NCBI Taxonomy" id="1742972"/>
    <lineage>
        <taxon>Bacteria</taxon>
        <taxon>Pseudomonadati</taxon>
        <taxon>Nitrospirota</taxon>
        <taxon>Nitrospiria</taxon>
        <taxon>Nitrospirales</taxon>
        <taxon>Nitrospiraceae</taxon>
        <taxon>Nitrospira</taxon>
    </lineage>
</organism>
<evidence type="ECO:0000313" key="2">
    <source>
        <dbReference type="Proteomes" id="UP000199032"/>
    </source>
</evidence>
<name>A0A0S4LKW4_9BACT</name>
<gene>
    <name evidence="1" type="ORF">COMA1_40315</name>
</gene>
<accession>A0A0S4LKW4</accession>
<sequence>MSQTLHPNSSDFVGATEQEGPRDLMRTVYAEEWFGWAQRFYDLAVTDEERRWMYSILCQFCWEIAHTSYAEEFQPREHRLAKVLRPQWCVLLSKRDGSAPMKWVQVSTGDNGERPWLAYSEFDPTILGAREFMLVDPVNMIPQFTKFTSLVDWSGVGVEECPPELHEPCQPH</sequence>
<dbReference type="Proteomes" id="UP000199032">
    <property type="component" value="Unassembled WGS sequence"/>
</dbReference>
<keyword evidence="2" id="KW-1185">Reference proteome</keyword>
<reference evidence="1 2" key="1">
    <citation type="submission" date="2015-10" db="EMBL/GenBank/DDBJ databases">
        <authorList>
            <person name="Gilbert D.G."/>
        </authorList>
    </citation>
    <scope>NUCLEOTIDE SEQUENCE [LARGE SCALE GENOMIC DNA]</scope>
    <source>
        <strain evidence="1">COMA1</strain>
    </source>
</reference>
<evidence type="ECO:0000313" key="1">
    <source>
        <dbReference type="EMBL" id="CUS37903.1"/>
    </source>
</evidence>
<dbReference type="RefSeq" id="WP_090750405.1">
    <property type="nucleotide sequence ID" value="NZ_CZQA01000010.1"/>
</dbReference>
<proteinExistence type="predicted"/>